<name>A0A0F7JQJ6_9DEIO</name>
<dbReference type="RefSeq" id="WP_046843327.1">
    <property type="nucleotide sequence ID" value="NZ_CP011389.1"/>
</dbReference>
<dbReference type="KEGG" id="dch:SY84_06430"/>
<organism evidence="1 2">
    <name type="scientific">Deinococcus soli</name>
    <name type="common">ex Cha et al. 2016</name>
    <dbReference type="NCBI Taxonomy" id="1309411"/>
    <lineage>
        <taxon>Bacteria</taxon>
        <taxon>Thermotogati</taxon>
        <taxon>Deinococcota</taxon>
        <taxon>Deinococci</taxon>
        <taxon>Deinococcales</taxon>
        <taxon>Deinococcaceae</taxon>
        <taxon>Deinococcus</taxon>
    </lineage>
</organism>
<sequence length="62" mass="7095">MTSQLPTYAEWRAQQDASLREAREAGEAVCHPLEGQPDEAWQRHYEGFVALMRAFDTPSTTR</sequence>
<protein>
    <submittedName>
        <fullName evidence="1">Uncharacterized protein</fullName>
    </submittedName>
</protein>
<dbReference type="Proteomes" id="UP000034024">
    <property type="component" value="Chromosome"/>
</dbReference>
<keyword evidence="2" id="KW-1185">Reference proteome</keyword>
<reference evidence="1 2" key="1">
    <citation type="submission" date="2015-01" db="EMBL/GenBank/DDBJ databases">
        <title>Deinococcus soli/N5/whole genome sequencing.</title>
        <authorList>
            <person name="Kim M.K."/>
            <person name="Srinivasan S."/>
            <person name="Lee J.-J."/>
        </authorList>
    </citation>
    <scope>NUCLEOTIDE SEQUENCE [LARGE SCALE GENOMIC DNA]</scope>
    <source>
        <strain evidence="1 2">N5</strain>
    </source>
</reference>
<evidence type="ECO:0000313" key="1">
    <source>
        <dbReference type="EMBL" id="AKH16755.1"/>
    </source>
</evidence>
<proteinExistence type="predicted"/>
<gene>
    <name evidence="1" type="ORF">SY84_06430</name>
</gene>
<evidence type="ECO:0000313" key="2">
    <source>
        <dbReference type="Proteomes" id="UP000034024"/>
    </source>
</evidence>
<accession>A0A0F7JQJ6</accession>
<dbReference type="EMBL" id="CP011389">
    <property type="protein sequence ID" value="AKH16755.1"/>
    <property type="molecule type" value="Genomic_DNA"/>
</dbReference>
<dbReference type="OrthoDB" id="73867at2"/>
<dbReference type="AlphaFoldDB" id="A0A0F7JQJ6"/>
<dbReference type="PATRIC" id="fig|1309411.5.peg.1315"/>